<evidence type="ECO:0000313" key="2">
    <source>
        <dbReference type="Proteomes" id="UP001148662"/>
    </source>
</evidence>
<reference evidence="1" key="1">
    <citation type="submission" date="2022-07" db="EMBL/GenBank/DDBJ databases">
        <title>Genome Sequence of Phlebia brevispora.</title>
        <authorList>
            <person name="Buettner E."/>
        </authorList>
    </citation>
    <scope>NUCLEOTIDE SEQUENCE</scope>
    <source>
        <strain evidence="1">MPL23</strain>
    </source>
</reference>
<comment type="caution">
    <text evidence="1">The sequence shown here is derived from an EMBL/GenBank/DDBJ whole genome shotgun (WGS) entry which is preliminary data.</text>
</comment>
<dbReference type="Proteomes" id="UP001148662">
    <property type="component" value="Unassembled WGS sequence"/>
</dbReference>
<gene>
    <name evidence="1" type="ORF">NM688_g990</name>
</gene>
<dbReference type="EMBL" id="JANHOG010000095">
    <property type="protein sequence ID" value="KAJ3558334.1"/>
    <property type="molecule type" value="Genomic_DNA"/>
</dbReference>
<proteinExistence type="predicted"/>
<evidence type="ECO:0000313" key="1">
    <source>
        <dbReference type="EMBL" id="KAJ3558334.1"/>
    </source>
</evidence>
<sequence length="92" mass="9403">MLTITKHAIAFQNSISQCFESQGSRCDLNAWRGAGADTAPLVFDVMNCELVLQTAAVVCPMGGSGMAAGGSFIFTIDPNPGSCGDSTAEPSG</sequence>
<keyword evidence="2" id="KW-1185">Reference proteome</keyword>
<organism evidence="1 2">
    <name type="scientific">Phlebia brevispora</name>
    <dbReference type="NCBI Taxonomy" id="194682"/>
    <lineage>
        <taxon>Eukaryota</taxon>
        <taxon>Fungi</taxon>
        <taxon>Dikarya</taxon>
        <taxon>Basidiomycota</taxon>
        <taxon>Agaricomycotina</taxon>
        <taxon>Agaricomycetes</taxon>
        <taxon>Polyporales</taxon>
        <taxon>Meruliaceae</taxon>
        <taxon>Phlebia</taxon>
    </lineage>
</organism>
<protein>
    <submittedName>
        <fullName evidence="1">Uncharacterized protein</fullName>
    </submittedName>
</protein>
<name>A0ACC1TD31_9APHY</name>
<accession>A0ACC1TD31</accession>